<dbReference type="Proteomes" id="UP000296706">
    <property type="component" value="Chromosome"/>
</dbReference>
<dbReference type="InterPro" id="IPR006047">
    <property type="entry name" value="GH13_cat_dom"/>
</dbReference>
<evidence type="ECO:0000313" key="3">
    <source>
        <dbReference type="Proteomes" id="UP000296706"/>
    </source>
</evidence>
<dbReference type="SUPFAM" id="SSF51445">
    <property type="entry name" value="(Trans)glycosidases"/>
    <property type="match status" value="1"/>
</dbReference>
<dbReference type="PANTHER" id="PTHR10357">
    <property type="entry name" value="ALPHA-AMYLASE FAMILY MEMBER"/>
    <property type="match status" value="1"/>
</dbReference>
<proteinExistence type="predicted"/>
<organism evidence="2 3">
    <name type="scientific">Halapricum salinum</name>
    <dbReference type="NCBI Taxonomy" id="1457250"/>
    <lineage>
        <taxon>Archaea</taxon>
        <taxon>Methanobacteriati</taxon>
        <taxon>Methanobacteriota</taxon>
        <taxon>Stenosarchaea group</taxon>
        <taxon>Halobacteria</taxon>
        <taxon>Halobacteriales</taxon>
        <taxon>Haloarculaceae</taxon>
        <taxon>Halapricum</taxon>
    </lineage>
</organism>
<sequence length="688" mass="76784">MHHPGPPRFCTVGDSVELAPRQPDPALADAFTWTLTAAPPDSDATVETGPVIHFAPDEPGVYRLELDAPDGTHTQTVRAFPDPRRPAQFACDPDRLPDHEFEDISVAGTFNDHRFGADTPRVEHGEYVFETELPPGDHKAMFVPGMRRDQAVDAHCTVEGPEKPRVTLDALVEDGTVRIEANPLPGPTTGESAADLDVEFYVDDRDRGALGRDLDVEGTVATMPLSTIEDSVRVHAVAVGSRHSVADAVAIDGDGHVEHLNDPPEWIGDAVIYEVFTRSFAGAADTTFREIERRVPYLEWLGVDCLWLTPILESVSPQRGDDAPGGPHGYDTLDYFKTAGDLGTREDLESLVETLHDHGIKFIFDLVVNHTARSHPHFQLADAGVDEFREWYEFEDGEAQFYFNWYNIPNLDYDSLAVREHVLSVVEEWADVVDGFRCDVAWALDPGFWQEVRERTRAIDDDFLLLDEVIPRDPAYHELNFDLHYDTTLYGMLRGIGEGHEPAERVLDAVEATAREGFPPRAEMMRYVENHDETRYLKACGREPLKAATAATMTLPGVPLVYYGQETGMLAYRGDMEWSADDELTPFVRRLIGLRNDRETLRRGDLREIDYDCDSDRGVAYAREHGDETLVIALNFGEQPIDVWLDVEVRTRDLVTGESVTTKDRDIGTTVTVEDVLVLEAVGDGTGS</sequence>
<reference evidence="2 3" key="1">
    <citation type="journal article" date="2019" name="Nat. Commun.">
        <title>A new type of DNA phosphorothioation-based antiviral system in archaea.</title>
        <authorList>
            <person name="Xiong L."/>
            <person name="Liu S."/>
            <person name="Chen S."/>
            <person name="Xiao Y."/>
            <person name="Zhu B."/>
            <person name="Gao Y."/>
            <person name="Zhang Y."/>
            <person name="Chen B."/>
            <person name="Luo J."/>
            <person name="Deng Z."/>
            <person name="Chen X."/>
            <person name="Wang L."/>
            <person name="Chen S."/>
        </authorList>
    </citation>
    <scope>NUCLEOTIDE SEQUENCE [LARGE SCALE GENOMIC DNA]</scope>
    <source>
        <strain evidence="2 3">CBA1105</strain>
    </source>
</reference>
<dbReference type="SUPFAM" id="SSF51011">
    <property type="entry name" value="Glycosyl hydrolase domain"/>
    <property type="match status" value="1"/>
</dbReference>
<dbReference type="InterPro" id="IPR013780">
    <property type="entry name" value="Glyco_hydro_b"/>
</dbReference>
<dbReference type="Gene3D" id="3.20.20.80">
    <property type="entry name" value="Glycosidases"/>
    <property type="match status" value="1"/>
</dbReference>
<gene>
    <name evidence="2" type="ORF">DV733_13220</name>
</gene>
<name>A0A4D6HHC5_9EURY</name>
<dbReference type="RefSeq" id="WP_049992455.1">
    <property type="nucleotide sequence ID" value="NZ_CP031310.1"/>
</dbReference>
<protein>
    <submittedName>
        <fullName evidence="2">DUF3459 domain-containing protein</fullName>
    </submittedName>
</protein>
<dbReference type="KEGG" id="hsn:DV733_13220"/>
<dbReference type="CDD" id="cd11313">
    <property type="entry name" value="AmyAc_arch_bac_AmyA"/>
    <property type="match status" value="1"/>
</dbReference>
<feature type="domain" description="Glycosyl hydrolase family 13 catalytic" evidence="1">
    <location>
        <begin position="274"/>
        <end position="595"/>
    </location>
</feature>
<dbReference type="EMBL" id="CP031310">
    <property type="protein sequence ID" value="QCC52127.1"/>
    <property type="molecule type" value="Genomic_DNA"/>
</dbReference>
<dbReference type="GeneID" id="39848839"/>
<dbReference type="Gene3D" id="2.60.40.1180">
    <property type="entry name" value="Golgi alpha-mannosidase II"/>
    <property type="match status" value="1"/>
</dbReference>
<dbReference type="GO" id="GO:0016798">
    <property type="term" value="F:hydrolase activity, acting on glycosyl bonds"/>
    <property type="evidence" value="ECO:0007669"/>
    <property type="project" value="UniProtKB-KW"/>
</dbReference>
<evidence type="ECO:0000313" key="2">
    <source>
        <dbReference type="EMBL" id="QCC52127.1"/>
    </source>
</evidence>
<dbReference type="SMART" id="SM00642">
    <property type="entry name" value="Aamy"/>
    <property type="match status" value="1"/>
</dbReference>
<dbReference type="AlphaFoldDB" id="A0A4D6HHC5"/>
<dbReference type="InterPro" id="IPR017853">
    <property type="entry name" value="GH"/>
</dbReference>
<dbReference type="Pfam" id="PF00128">
    <property type="entry name" value="Alpha-amylase"/>
    <property type="match status" value="1"/>
</dbReference>
<dbReference type="STRING" id="1457250.GCA_000755225_01503"/>
<evidence type="ECO:0000259" key="1">
    <source>
        <dbReference type="SMART" id="SM00642"/>
    </source>
</evidence>
<dbReference type="OrthoDB" id="34423at2157"/>
<dbReference type="GO" id="GO:0005975">
    <property type="term" value="P:carbohydrate metabolic process"/>
    <property type="evidence" value="ECO:0007669"/>
    <property type="project" value="InterPro"/>
</dbReference>
<accession>A0A4D6HHC5</accession>
<keyword evidence="3" id="KW-1185">Reference proteome</keyword>